<evidence type="ECO:0000313" key="11">
    <source>
        <dbReference type="EMBL" id="OTF70564.1"/>
    </source>
</evidence>
<dbReference type="InterPro" id="IPR036640">
    <property type="entry name" value="ABC1_TM_sf"/>
</dbReference>
<dbReference type="PANTHER" id="PTHR24223">
    <property type="entry name" value="ATP-BINDING CASSETTE SUB-FAMILY C"/>
    <property type="match status" value="1"/>
</dbReference>
<feature type="transmembrane region" description="Helical" evidence="9">
    <location>
        <begin position="67"/>
        <end position="96"/>
    </location>
</feature>
<keyword evidence="5" id="KW-0547">Nucleotide-binding</keyword>
<evidence type="ECO:0000256" key="5">
    <source>
        <dbReference type="ARBA" id="ARBA00022741"/>
    </source>
</evidence>
<name>A0A1Y3ARV5_EURMA</name>
<dbReference type="EMBL" id="MUJZ01065152">
    <property type="protein sequence ID" value="OTF70564.1"/>
    <property type="molecule type" value="Genomic_DNA"/>
</dbReference>
<feature type="domain" description="ABC transmembrane type-1" evidence="10">
    <location>
        <begin position="1"/>
        <end position="133"/>
    </location>
</feature>
<keyword evidence="4" id="KW-0677">Repeat</keyword>
<dbReference type="Pfam" id="PF00664">
    <property type="entry name" value="ABC_membrane"/>
    <property type="match status" value="1"/>
</dbReference>
<dbReference type="GO" id="GO:0016020">
    <property type="term" value="C:membrane"/>
    <property type="evidence" value="ECO:0007669"/>
    <property type="project" value="InterPro"/>
</dbReference>
<dbReference type="PROSITE" id="PS50929">
    <property type="entry name" value="ABC_TM1F"/>
    <property type="match status" value="1"/>
</dbReference>
<comment type="subcellular location">
    <subcellularLocation>
        <location evidence="1">Endomembrane system</location>
        <topology evidence="1">Multi-pass membrane protein</topology>
    </subcellularLocation>
</comment>
<dbReference type="GO" id="GO:0140359">
    <property type="term" value="F:ABC-type transporter activity"/>
    <property type="evidence" value="ECO:0007669"/>
    <property type="project" value="InterPro"/>
</dbReference>
<dbReference type="InterPro" id="IPR011527">
    <property type="entry name" value="ABC1_TM_dom"/>
</dbReference>
<dbReference type="InterPro" id="IPR050173">
    <property type="entry name" value="ABC_transporter_C-like"/>
</dbReference>
<evidence type="ECO:0000256" key="4">
    <source>
        <dbReference type="ARBA" id="ARBA00022737"/>
    </source>
</evidence>
<evidence type="ECO:0000313" key="12">
    <source>
        <dbReference type="Proteomes" id="UP000194236"/>
    </source>
</evidence>
<reference evidence="11 12" key="1">
    <citation type="submission" date="2017-03" db="EMBL/GenBank/DDBJ databases">
        <title>Genome Survey of Euroglyphus maynei.</title>
        <authorList>
            <person name="Arlian L.G."/>
            <person name="Morgan M.S."/>
            <person name="Rider S.D."/>
        </authorList>
    </citation>
    <scope>NUCLEOTIDE SEQUENCE [LARGE SCALE GENOMIC DNA]</scope>
    <source>
        <strain evidence="11">Arlian Lab</strain>
        <tissue evidence="11">Whole body</tissue>
    </source>
</reference>
<keyword evidence="12" id="KW-1185">Reference proteome</keyword>
<gene>
    <name evidence="11" type="ORF">BLA29_010246</name>
</gene>
<dbReference type="SMR" id="A0A1Y3ARV5"/>
<proteinExistence type="predicted"/>
<evidence type="ECO:0000256" key="9">
    <source>
        <dbReference type="SAM" id="Phobius"/>
    </source>
</evidence>
<evidence type="ECO:0000256" key="3">
    <source>
        <dbReference type="ARBA" id="ARBA00022692"/>
    </source>
</evidence>
<evidence type="ECO:0000256" key="6">
    <source>
        <dbReference type="ARBA" id="ARBA00022840"/>
    </source>
</evidence>
<dbReference type="SUPFAM" id="SSF90123">
    <property type="entry name" value="ABC transporter transmembrane region"/>
    <property type="match status" value="1"/>
</dbReference>
<dbReference type="GO" id="GO:0012505">
    <property type="term" value="C:endomembrane system"/>
    <property type="evidence" value="ECO:0007669"/>
    <property type="project" value="UniProtKB-SubCell"/>
</dbReference>
<dbReference type="Proteomes" id="UP000194236">
    <property type="component" value="Unassembled WGS sequence"/>
</dbReference>
<comment type="caution">
    <text evidence="11">The sequence shown here is derived from an EMBL/GenBank/DDBJ whole genome shotgun (WGS) entry which is preliminary data.</text>
</comment>
<organism evidence="11 12">
    <name type="scientific">Euroglyphus maynei</name>
    <name type="common">Mayne's house dust mite</name>
    <dbReference type="NCBI Taxonomy" id="6958"/>
    <lineage>
        <taxon>Eukaryota</taxon>
        <taxon>Metazoa</taxon>
        <taxon>Ecdysozoa</taxon>
        <taxon>Arthropoda</taxon>
        <taxon>Chelicerata</taxon>
        <taxon>Arachnida</taxon>
        <taxon>Acari</taxon>
        <taxon>Acariformes</taxon>
        <taxon>Sarcoptiformes</taxon>
        <taxon>Astigmata</taxon>
        <taxon>Psoroptidia</taxon>
        <taxon>Analgoidea</taxon>
        <taxon>Pyroglyphidae</taxon>
        <taxon>Pyroglyphinae</taxon>
        <taxon>Euroglyphus</taxon>
    </lineage>
</organism>
<evidence type="ECO:0000256" key="2">
    <source>
        <dbReference type="ARBA" id="ARBA00022448"/>
    </source>
</evidence>
<dbReference type="AlphaFoldDB" id="A0A1Y3ARV5"/>
<feature type="transmembrane region" description="Helical" evidence="9">
    <location>
        <begin position="116"/>
        <end position="138"/>
    </location>
</feature>
<dbReference type="GO" id="GO:0005524">
    <property type="term" value="F:ATP binding"/>
    <property type="evidence" value="ECO:0007669"/>
    <property type="project" value="UniProtKB-KW"/>
</dbReference>
<evidence type="ECO:0000259" key="10">
    <source>
        <dbReference type="PROSITE" id="PS50929"/>
    </source>
</evidence>
<protein>
    <submittedName>
        <fullName evidence="11">ABC transporter sub-family C-like protein</fullName>
    </submittedName>
</protein>
<keyword evidence="7 9" id="KW-1133">Transmembrane helix</keyword>
<dbReference type="OrthoDB" id="6513853at2759"/>
<dbReference type="PANTHER" id="PTHR24223:SF443">
    <property type="entry name" value="MULTIDRUG-RESISTANCE LIKE PROTEIN 1, ISOFORM I"/>
    <property type="match status" value="1"/>
</dbReference>
<evidence type="ECO:0000256" key="8">
    <source>
        <dbReference type="ARBA" id="ARBA00023136"/>
    </source>
</evidence>
<keyword evidence="2" id="KW-0813">Transport</keyword>
<dbReference type="Gene3D" id="1.20.1560.10">
    <property type="entry name" value="ABC transporter type 1, transmembrane domain"/>
    <property type="match status" value="1"/>
</dbReference>
<keyword evidence="3 9" id="KW-0812">Transmembrane</keyword>
<evidence type="ECO:0000256" key="1">
    <source>
        <dbReference type="ARBA" id="ARBA00004127"/>
    </source>
</evidence>
<accession>A0A1Y3ARV5</accession>
<sequence length="154" mass="18177">MIPVNAYLTNISKRLQIKQMKLKDERVKAMNEILNGMKIIKLYSWERAFIERIQRIRTKELQILKRINYLSALIQAIWNLAPFLVSFITFALFVLIDHDNRLTASKAFVSLSLFNILRFPLAMLPNLVTFIIMVFWILQIILPEFSFFSFLPPL</sequence>
<keyword evidence="8 9" id="KW-0472">Membrane</keyword>
<keyword evidence="6" id="KW-0067">ATP-binding</keyword>
<evidence type="ECO:0000256" key="7">
    <source>
        <dbReference type="ARBA" id="ARBA00022989"/>
    </source>
</evidence>